<dbReference type="AlphaFoldDB" id="B2FTF6"/>
<dbReference type="Gene3D" id="1.20.1290.10">
    <property type="entry name" value="AhpD-like"/>
    <property type="match status" value="1"/>
</dbReference>
<dbReference type="GO" id="GO:0051920">
    <property type="term" value="F:peroxiredoxin activity"/>
    <property type="evidence" value="ECO:0007669"/>
    <property type="project" value="InterPro"/>
</dbReference>
<evidence type="ECO:0000313" key="3">
    <source>
        <dbReference type="Proteomes" id="UP000008840"/>
    </source>
</evidence>
<dbReference type="PANTHER" id="PTHR33570:SF10">
    <property type="entry name" value="GAMMA-CARBOXYMUCONOLACTONE DECARBOXYLASE"/>
    <property type="match status" value="1"/>
</dbReference>
<dbReference type="EnsemblBacteria" id="CAQ44853">
    <property type="protein sequence ID" value="CAQ44853"/>
    <property type="gene ID" value="Smlt1304"/>
</dbReference>
<dbReference type="EMBL" id="AM743169">
    <property type="protein sequence ID" value="CAQ44853.1"/>
    <property type="molecule type" value="Genomic_DNA"/>
</dbReference>
<proteinExistence type="predicted"/>
<keyword evidence="3" id="KW-1185">Reference proteome</keyword>
<evidence type="ECO:0000259" key="1">
    <source>
        <dbReference type="Pfam" id="PF02627"/>
    </source>
</evidence>
<dbReference type="eggNOG" id="COG0599">
    <property type="taxonomic scope" value="Bacteria"/>
</dbReference>
<dbReference type="Pfam" id="PF02627">
    <property type="entry name" value="CMD"/>
    <property type="match status" value="1"/>
</dbReference>
<dbReference type="PATRIC" id="fig|522373.3.peg.1258"/>
<dbReference type="InterPro" id="IPR052512">
    <property type="entry name" value="4CMD/NDH-1_regulator"/>
</dbReference>
<dbReference type="InterPro" id="IPR003779">
    <property type="entry name" value="CMD-like"/>
</dbReference>
<dbReference type="HOGENOM" id="CLU_070025_2_1_6"/>
<organism evidence="2 3">
    <name type="scientific">Stenotrophomonas maltophilia (strain K279a)</name>
    <dbReference type="NCBI Taxonomy" id="522373"/>
    <lineage>
        <taxon>Bacteria</taxon>
        <taxon>Pseudomonadati</taxon>
        <taxon>Pseudomonadota</taxon>
        <taxon>Gammaproteobacteria</taxon>
        <taxon>Lysobacterales</taxon>
        <taxon>Lysobacteraceae</taxon>
        <taxon>Stenotrophomonas</taxon>
        <taxon>Stenotrophomonas maltophilia group</taxon>
    </lineage>
</organism>
<dbReference type="KEGG" id="sml:Smlt1304"/>
<accession>B2FTF6</accession>
<dbReference type="PANTHER" id="PTHR33570">
    <property type="entry name" value="4-CARBOXYMUCONOLACTONE DECARBOXYLASE FAMILY PROTEIN"/>
    <property type="match status" value="1"/>
</dbReference>
<dbReference type="RefSeq" id="WP_012479475.1">
    <property type="nucleotide sequence ID" value="NC_010943.1"/>
</dbReference>
<dbReference type="InterPro" id="IPR029032">
    <property type="entry name" value="AhpD-like"/>
</dbReference>
<protein>
    <submittedName>
        <fullName evidence="2">4-carboxymuconolactone decarboxylase</fullName>
    </submittedName>
</protein>
<evidence type="ECO:0000313" key="2">
    <source>
        <dbReference type="EMBL" id="CAQ44853.1"/>
    </source>
</evidence>
<gene>
    <name evidence="2" type="ordered locus">Smlt1304</name>
</gene>
<name>B2FTF6_STRMK</name>
<sequence length="127" mass="13832">MNTQDRYERGLTKLKEIDGQAGEHVLESLEDIAPDFARYLIEFPFGDIYSRPGLDLKSREIAVVAALTALGNAAPQLKVHIHGALNVGVSRTEVVETIMQMAVYAGFPAALNGLFAAKEVFAQRESA</sequence>
<feature type="domain" description="Carboxymuconolactone decarboxylase-like" evidence="1">
    <location>
        <begin position="34"/>
        <end position="119"/>
    </location>
</feature>
<reference evidence="2 3" key="1">
    <citation type="journal article" date="2008" name="Genome Biol.">
        <title>The complete genome, comparative and functional analysis of Stenotrophomonas maltophilia reveals an organism heavily shielded by drug resistance determinants.</title>
        <authorList>
            <person name="Crossman L.C."/>
            <person name="Gould V.C."/>
            <person name="Dow J.M."/>
            <person name="Vernikos G.S."/>
            <person name="Okazaki A."/>
            <person name="Sebaihia M."/>
            <person name="Saunders D."/>
            <person name="Arrowsmith C."/>
            <person name="Carver T."/>
            <person name="Peters N."/>
            <person name="Adlem E."/>
            <person name="Kerhornou A."/>
            <person name="Lord A."/>
            <person name="Murphy L."/>
            <person name="Seeger K."/>
            <person name="Squares R."/>
            <person name="Rutter S."/>
            <person name="Quail M.A."/>
            <person name="Rajandream M.A."/>
            <person name="Harris D."/>
            <person name="Churcher C."/>
            <person name="Bentley S.D."/>
            <person name="Parkhill J."/>
            <person name="Thomson N.R."/>
            <person name="Avison M.B."/>
        </authorList>
    </citation>
    <scope>NUCLEOTIDE SEQUENCE [LARGE SCALE GENOMIC DNA]</scope>
    <source>
        <strain evidence="2 3">K279a</strain>
    </source>
</reference>
<dbReference type="SUPFAM" id="SSF69118">
    <property type="entry name" value="AhpD-like"/>
    <property type="match status" value="1"/>
</dbReference>
<dbReference type="Proteomes" id="UP000008840">
    <property type="component" value="Chromosome"/>
</dbReference>